<feature type="domain" description="Pyrroline-5-carboxylate reductase catalytic N-terminal" evidence="2">
    <location>
        <begin position="2"/>
        <end position="92"/>
    </location>
</feature>
<accession>A0A7K1UCA8</accession>
<dbReference type="Pfam" id="PF03807">
    <property type="entry name" value="F420_oxidored"/>
    <property type="match status" value="1"/>
</dbReference>
<dbReference type="AlphaFoldDB" id="A0A7K1UCA8"/>
<keyword evidence="4" id="KW-1185">Reference proteome</keyword>
<evidence type="ECO:0000259" key="2">
    <source>
        <dbReference type="Pfam" id="PF03807"/>
    </source>
</evidence>
<reference evidence="3 4" key="1">
    <citation type="submission" date="2019-12" db="EMBL/GenBank/DDBJ databases">
        <title>Chitinophaga sp. strain ysch24 (GDMCC 1.1355), whole genome shotgun sequence.</title>
        <authorList>
            <person name="Zhang X."/>
        </authorList>
    </citation>
    <scope>NUCLEOTIDE SEQUENCE [LARGE SCALE GENOMIC DNA]</scope>
    <source>
        <strain evidence="4">ysch24</strain>
    </source>
</reference>
<gene>
    <name evidence="3" type="ORF">GO493_27450</name>
</gene>
<sequence length="198" mass="20128">MKIGIIGTGAIGKAFAGQAAKAGYEIVISNSRGAASLEAIAKQLGSKVKAGSIEEAATADVVFLGLPWKSVEAVTSSVPSWKGRIVIDPTNPIINPGFIVPDLGGAASSEVVAKLVPGASVVKAFNTFPPEILATDPKQAGGKRVIFYSGNDAAAKQVVAGIISRIGFAGIDLGTLHEGGRLQQFPGGPLPALNLIKM</sequence>
<dbReference type="Gene3D" id="3.40.50.720">
    <property type="entry name" value="NAD(P)-binding Rossmann-like Domain"/>
    <property type="match status" value="1"/>
</dbReference>
<dbReference type="Proteomes" id="UP000461730">
    <property type="component" value="Unassembled WGS sequence"/>
</dbReference>
<dbReference type="InterPro" id="IPR051267">
    <property type="entry name" value="STEAP_metalloreductase"/>
</dbReference>
<organism evidence="3 4">
    <name type="scientific">Chitinophaga tropicalis</name>
    <dbReference type="NCBI Taxonomy" id="2683588"/>
    <lineage>
        <taxon>Bacteria</taxon>
        <taxon>Pseudomonadati</taxon>
        <taxon>Bacteroidota</taxon>
        <taxon>Chitinophagia</taxon>
        <taxon>Chitinophagales</taxon>
        <taxon>Chitinophagaceae</taxon>
        <taxon>Chitinophaga</taxon>
    </lineage>
</organism>
<proteinExistence type="predicted"/>
<evidence type="ECO:0000313" key="4">
    <source>
        <dbReference type="Proteomes" id="UP000461730"/>
    </source>
</evidence>
<dbReference type="SUPFAM" id="SSF51735">
    <property type="entry name" value="NAD(P)-binding Rossmann-fold domains"/>
    <property type="match status" value="1"/>
</dbReference>
<evidence type="ECO:0000313" key="3">
    <source>
        <dbReference type="EMBL" id="MVT12027.1"/>
    </source>
</evidence>
<dbReference type="PANTHER" id="PTHR14239">
    <property type="entry name" value="DUDULIN-RELATED"/>
    <property type="match status" value="1"/>
</dbReference>
<comment type="caution">
    <text evidence="3">The sequence shown here is derived from an EMBL/GenBank/DDBJ whole genome shotgun (WGS) entry which is preliminary data.</text>
</comment>
<keyword evidence="1" id="KW-0560">Oxidoreductase</keyword>
<dbReference type="EMBL" id="WRXN01000018">
    <property type="protein sequence ID" value="MVT12027.1"/>
    <property type="molecule type" value="Genomic_DNA"/>
</dbReference>
<dbReference type="GO" id="GO:0016491">
    <property type="term" value="F:oxidoreductase activity"/>
    <property type="evidence" value="ECO:0007669"/>
    <property type="project" value="UniProtKB-KW"/>
</dbReference>
<protein>
    <submittedName>
        <fullName evidence="3">NADP oxidoreductase</fullName>
    </submittedName>
</protein>
<dbReference type="InterPro" id="IPR036291">
    <property type="entry name" value="NAD(P)-bd_dom_sf"/>
</dbReference>
<name>A0A7K1UCA8_9BACT</name>
<dbReference type="InterPro" id="IPR028939">
    <property type="entry name" value="P5C_Rdtase_cat_N"/>
</dbReference>
<evidence type="ECO:0000256" key="1">
    <source>
        <dbReference type="ARBA" id="ARBA00023002"/>
    </source>
</evidence>